<keyword evidence="2" id="KW-1185">Reference proteome</keyword>
<sequence length="64" mass="6516">MGVEKPAPVSAFVVVSGLPASGKSTLARGLAGRLGLPLIEKDAILESLYNSLGIGGHAWRSEAV</sequence>
<dbReference type="STRING" id="310781.SAMN05216259_10187"/>
<dbReference type="Pfam" id="PF13671">
    <property type="entry name" value="AAA_33"/>
    <property type="match status" value="1"/>
</dbReference>
<protein>
    <submittedName>
        <fullName evidence="1">AAA domain-containing protein</fullName>
    </submittedName>
</protein>
<gene>
    <name evidence="1" type="ORF">SAMN05216259_10187</name>
</gene>
<organism evidence="1 2">
    <name type="scientific">Actinacidiphila guanduensis</name>
    <dbReference type="NCBI Taxonomy" id="310781"/>
    <lineage>
        <taxon>Bacteria</taxon>
        <taxon>Bacillati</taxon>
        <taxon>Actinomycetota</taxon>
        <taxon>Actinomycetes</taxon>
        <taxon>Kitasatosporales</taxon>
        <taxon>Streptomycetaceae</taxon>
        <taxon>Actinacidiphila</taxon>
    </lineage>
</organism>
<evidence type="ECO:0000313" key="1">
    <source>
        <dbReference type="EMBL" id="SDM65971.1"/>
    </source>
</evidence>
<dbReference type="Gene3D" id="3.40.50.300">
    <property type="entry name" value="P-loop containing nucleotide triphosphate hydrolases"/>
    <property type="match status" value="1"/>
</dbReference>
<dbReference type="AlphaFoldDB" id="A0A1G9V112"/>
<dbReference type="Proteomes" id="UP000199341">
    <property type="component" value="Unassembled WGS sequence"/>
</dbReference>
<reference evidence="1 2" key="1">
    <citation type="submission" date="2016-10" db="EMBL/GenBank/DDBJ databases">
        <authorList>
            <person name="de Groot N.N."/>
        </authorList>
    </citation>
    <scope>NUCLEOTIDE SEQUENCE [LARGE SCALE GENOMIC DNA]</scope>
    <source>
        <strain evidence="1 2">CGMCC 4.2022</strain>
    </source>
</reference>
<evidence type="ECO:0000313" key="2">
    <source>
        <dbReference type="Proteomes" id="UP000199341"/>
    </source>
</evidence>
<proteinExistence type="predicted"/>
<dbReference type="EMBL" id="FNIE01000001">
    <property type="protein sequence ID" value="SDM65971.1"/>
    <property type="molecule type" value="Genomic_DNA"/>
</dbReference>
<dbReference type="InterPro" id="IPR027417">
    <property type="entry name" value="P-loop_NTPase"/>
</dbReference>
<name>A0A1G9V112_9ACTN</name>
<dbReference type="SUPFAM" id="SSF52540">
    <property type="entry name" value="P-loop containing nucleoside triphosphate hydrolases"/>
    <property type="match status" value="1"/>
</dbReference>
<accession>A0A1G9V112</accession>